<keyword evidence="2" id="KW-1185">Reference proteome</keyword>
<evidence type="ECO:0000313" key="1">
    <source>
        <dbReference type="EMBL" id="KAH3839345.1"/>
    </source>
</evidence>
<dbReference type="Proteomes" id="UP000828390">
    <property type="component" value="Unassembled WGS sequence"/>
</dbReference>
<organism evidence="1 2">
    <name type="scientific">Dreissena polymorpha</name>
    <name type="common">Zebra mussel</name>
    <name type="synonym">Mytilus polymorpha</name>
    <dbReference type="NCBI Taxonomy" id="45954"/>
    <lineage>
        <taxon>Eukaryota</taxon>
        <taxon>Metazoa</taxon>
        <taxon>Spiralia</taxon>
        <taxon>Lophotrochozoa</taxon>
        <taxon>Mollusca</taxon>
        <taxon>Bivalvia</taxon>
        <taxon>Autobranchia</taxon>
        <taxon>Heteroconchia</taxon>
        <taxon>Euheterodonta</taxon>
        <taxon>Imparidentia</taxon>
        <taxon>Neoheterodontei</taxon>
        <taxon>Myida</taxon>
        <taxon>Dreissenoidea</taxon>
        <taxon>Dreissenidae</taxon>
        <taxon>Dreissena</taxon>
    </lineage>
</organism>
<dbReference type="AlphaFoldDB" id="A0A9D4KG97"/>
<accession>A0A9D4KG97</accession>
<dbReference type="EMBL" id="JAIWYP010000004">
    <property type="protein sequence ID" value="KAH3839345.1"/>
    <property type="molecule type" value="Genomic_DNA"/>
</dbReference>
<gene>
    <name evidence="1" type="ORF">DPMN_112774</name>
</gene>
<reference evidence="1" key="1">
    <citation type="journal article" date="2019" name="bioRxiv">
        <title>The Genome of the Zebra Mussel, Dreissena polymorpha: A Resource for Invasive Species Research.</title>
        <authorList>
            <person name="McCartney M.A."/>
            <person name="Auch B."/>
            <person name="Kono T."/>
            <person name="Mallez S."/>
            <person name="Zhang Y."/>
            <person name="Obille A."/>
            <person name="Becker A."/>
            <person name="Abrahante J.E."/>
            <person name="Garbe J."/>
            <person name="Badalamenti J.P."/>
            <person name="Herman A."/>
            <person name="Mangelson H."/>
            <person name="Liachko I."/>
            <person name="Sullivan S."/>
            <person name="Sone E.D."/>
            <person name="Koren S."/>
            <person name="Silverstein K.A.T."/>
            <person name="Beckman K.B."/>
            <person name="Gohl D.M."/>
        </authorList>
    </citation>
    <scope>NUCLEOTIDE SEQUENCE</scope>
    <source>
        <strain evidence="1">Duluth1</strain>
        <tissue evidence="1">Whole animal</tissue>
    </source>
</reference>
<proteinExistence type="predicted"/>
<name>A0A9D4KG97_DREPO</name>
<reference evidence="1" key="2">
    <citation type="submission" date="2020-11" db="EMBL/GenBank/DDBJ databases">
        <authorList>
            <person name="McCartney M.A."/>
            <person name="Auch B."/>
            <person name="Kono T."/>
            <person name="Mallez S."/>
            <person name="Becker A."/>
            <person name="Gohl D.M."/>
            <person name="Silverstein K.A.T."/>
            <person name="Koren S."/>
            <person name="Bechman K.B."/>
            <person name="Herman A."/>
            <person name="Abrahante J.E."/>
            <person name="Garbe J."/>
        </authorList>
    </citation>
    <scope>NUCLEOTIDE SEQUENCE</scope>
    <source>
        <strain evidence="1">Duluth1</strain>
        <tissue evidence="1">Whole animal</tissue>
    </source>
</reference>
<protein>
    <submittedName>
        <fullName evidence="1">Uncharacterized protein</fullName>
    </submittedName>
</protein>
<sequence>MNVINDDVQYITHSILDLRHLKGFAGWNEWGDHIHVSAFRKQGPSGRETPAFQHYMIPVPKQILHQFNEKNSQLRIKRVFHKFLKNKQC</sequence>
<evidence type="ECO:0000313" key="2">
    <source>
        <dbReference type="Proteomes" id="UP000828390"/>
    </source>
</evidence>
<comment type="caution">
    <text evidence="1">The sequence shown here is derived from an EMBL/GenBank/DDBJ whole genome shotgun (WGS) entry which is preliminary data.</text>
</comment>